<dbReference type="GO" id="GO:0009245">
    <property type="term" value="P:lipid A biosynthetic process"/>
    <property type="evidence" value="ECO:0007669"/>
    <property type="project" value="UniProtKB-UniRule"/>
</dbReference>
<dbReference type="EC" id="2.7.1.130" evidence="3 13"/>
<dbReference type="PANTHER" id="PTHR42724">
    <property type="entry name" value="TETRAACYLDISACCHARIDE 4'-KINASE"/>
    <property type="match status" value="1"/>
</dbReference>
<comment type="catalytic activity">
    <reaction evidence="13">
        <text>a lipid A disaccharide + ATP = a lipid IVA + ADP + H(+)</text>
        <dbReference type="Rhea" id="RHEA:67840"/>
        <dbReference type="ChEBI" id="CHEBI:15378"/>
        <dbReference type="ChEBI" id="CHEBI:30616"/>
        <dbReference type="ChEBI" id="CHEBI:176343"/>
        <dbReference type="ChEBI" id="CHEBI:176425"/>
        <dbReference type="ChEBI" id="CHEBI:456216"/>
        <dbReference type="EC" id="2.7.1.130"/>
    </reaction>
</comment>
<dbReference type="OrthoDB" id="9766423at2"/>
<dbReference type="Proteomes" id="UP000307602">
    <property type="component" value="Unassembled WGS sequence"/>
</dbReference>
<dbReference type="Pfam" id="PF02606">
    <property type="entry name" value="LpxK"/>
    <property type="match status" value="1"/>
</dbReference>
<dbReference type="NCBIfam" id="TIGR00682">
    <property type="entry name" value="lpxK"/>
    <property type="match status" value="1"/>
</dbReference>
<dbReference type="UniPathway" id="UPA00359">
    <property type="reaction ID" value="UER00482"/>
</dbReference>
<evidence type="ECO:0000256" key="8">
    <source>
        <dbReference type="ARBA" id="ARBA00022741"/>
    </source>
</evidence>
<evidence type="ECO:0000256" key="9">
    <source>
        <dbReference type="ARBA" id="ARBA00022777"/>
    </source>
</evidence>
<comment type="caution">
    <text evidence="14">The sequence shown here is derived from an EMBL/GenBank/DDBJ whole genome shotgun (WGS) entry which is preliminary data.</text>
</comment>
<keyword evidence="8 13" id="KW-0547">Nucleotide-binding</keyword>
<name>A0A4V3P4Z3_9FLAO</name>
<evidence type="ECO:0000256" key="13">
    <source>
        <dbReference type="HAMAP-Rule" id="MF_00409"/>
    </source>
</evidence>
<organism evidence="14 15">
    <name type="scientific">Flavivirga rizhaonensis</name>
    <dbReference type="NCBI Taxonomy" id="2559571"/>
    <lineage>
        <taxon>Bacteria</taxon>
        <taxon>Pseudomonadati</taxon>
        <taxon>Bacteroidota</taxon>
        <taxon>Flavobacteriia</taxon>
        <taxon>Flavobacteriales</taxon>
        <taxon>Flavobacteriaceae</taxon>
        <taxon>Flavivirga</taxon>
    </lineage>
</organism>
<evidence type="ECO:0000313" key="15">
    <source>
        <dbReference type="Proteomes" id="UP000307602"/>
    </source>
</evidence>
<gene>
    <name evidence="13 14" type="primary">lpxK</name>
    <name evidence="14" type="ORF">EM932_07950</name>
</gene>
<evidence type="ECO:0000256" key="7">
    <source>
        <dbReference type="ARBA" id="ARBA00022679"/>
    </source>
</evidence>
<evidence type="ECO:0000256" key="4">
    <source>
        <dbReference type="ARBA" id="ARBA00016436"/>
    </source>
</evidence>
<evidence type="ECO:0000256" key="3">
    <source>
        <dbReference type="ARBA" id="ARBA00012071"/>
    </source>
</evidence>
<keyword evidence="5 13" id="KW-0444">Lipid biosynthesis</keyword>
<keyword evidence="9 13" id="KW-0418">Kinase</keyword>
<comment type="pathway">
    <text evidence="2 13">Glycolipid biosynthesis; lipid IV(A) biosynthesis; lipid IV(A) from (3R)-3-hydroxytetradecanoyl-[acyl-carrier-protein] and UDP-N-acetyl-alpha-D-glucosamine: step 6/6.</text>
</comment>
<keyword evidence="7 13" id="KW-0808">Transferase</keyword>
<keyword evidence="6 13" id="KW-0441">Lipid A biosynthesis</keyword>
<dbReference type="GO" id="GO:0009029">
    <property type="term" value="F:lipid-A 4'-kinase activity"/>
    <property type="evidence" value="ECO:0007669"/>
    <property type="project" value="UniProtKB-UniRule"/>
</dbReference>
<dbReference type="GO" id="GO:0005524">
    <property type="term" value="F:ATP binding"/>
    <property type="evidence" value="ECO:0007669"/>
    <property type="project" value="UniProtKB-UniRule"/>
</dbReference>
<evidence type="ECO:0000256" key="10">
    <source>
        <dbReference type="ARBA" id="ARBA00022840"/>
    </source>
</evidence>
<dbReference type="AlphaFoldDB" id="A0A4V3P4Z3"/>
<evidence type="ECO:0000313" key="14">
    <source>
        <dbReference type="EMBL" id="TGV03274.1"/>
    </source>
</evidence>
<accession>A0A4V3P4Z3</accession>
<comment type="function">
    <text evidence="1 13">Transfers the gamma-phosphate of ATP to the 4'-position of a tetraacyldisaccharide 1-phosphate intermediate (termed DS-1-P) to form tetraacyldisaccharide 1,4'-bis-phosphate (lipid IVA).</text>
</comment>
<dbReference type="PANTHER" id="PTHR42724:SF1">
    <property type="entry name" value="TETRAACYLDISACCHARIDE 4'-KINASE, MITOCHONDRIAL-RELATED"/>
    <property type="match status" value="1"/>
</dbReference>
<protein>
    <recommendedName>
        <fullName evidence="4 13">Tetraacyldisaccharide 4'-kinase</fullName>
        <ecNumber evidence="3 13">2.7.1.130</ecNumber>
    </recommendedName>
    <alternativeName>
        <fullName evidence="12 13">Lipid A 4'-kinase</fullName>
    </alternativeName>
</protein>
<evidence type="ECO:0000256" key="12">
    <source>
        <dbReference type="ARBA" id="ARBA00029757"/>
    </source>
</evidence>
<evidence type="ECO:0000256" key="5">
    <source>
        <dbReference type="ARBA" id="ARBA00022516"/>
    </source>
</evidence>
<dbReference type="InterPro" id="IPR027417">
    <property type="entry name" value="P-loop_NTPase"/>
</dbReference>
<dbReference type="HAMAP" id="MF_00409">
    <property type="entry name" value="LpxK"/>
    <property type="match status" value="1"/>
</dbReference>
<sequence length="338" mass="38768">MIFLRYILYPIVPIYYLVTWLRNKLYDLGIKKSISHKTPVICVGNLSVGGTGKTPMIEYLIHLLKEDYLVATLSRGYKRKTKGFQLANKDATAESIGDEPFQFYNKFKKNILVAVDGDRNNGIKQLQLIDNLPEVILLDDAFQHRKVKAGFNILLTTYSNPYFKDIVLPTGNLREPRSGSKRANIIMVTKCPKDLSDAEKNTILQKINPETNQHVFFSSISYSNSVISSNTNKPIDDLNDFTLVTGIANAFPLVSFLKEKGLKFDHLNFKDHHEFSEQDILELNKRDLIVTTEKDFMRLKQYKSLRDKLFYLPISIVINDEVKINKLIIDFLMHNAGL</sequence>
<evidence type="ECO:0000256" key="6">
    <source>
        <dbReference type="ARBA" id="ARBA00022556"/>
    </source>
</evidence>
<feature type="binding site" evidence="13">
    <location>
        <begin position="47"/>
        <end position="54"/>
    </location>
    <ligand>
        <name>ATP</name>
        <dbReference type="ChEBI" id="CHEBI:30616"/>
    </ligand>
</feature>
<comment type="similarity">
    <text evidence="13">Belongs to the LpxK family.</text>
</comment>
<evidence type="ECO:0000256" key="1">
    <source>
        <dbReference type="ARBA" id="ARBA00002274"/>
    </source>
</evidence>
<dbReference type="EMBL" id="SRSO01000008">
    <property type="protein sequence ID" value="TGV03274.1"/>
    <property type="molecule type" value="Genomic_DNA"/>
</dbReference>
<evidence type="ECO:0000256" key="2">
    <source>
        <dbReference type="ARBA" id="ARBA00004870"/>
    </source>
</evidence>
<keyword evidence="10 13" id="KW-0067">ATP-binding</keyword>
<evidence type="ECO:0000256" key="11">
    <source>
        <dbReference type="ARBA" id="ARBA00023098"/>
    </source>
</evidence>
<proteinExistence type="inferred from homology"/>
<dbReference type="GO" id="GO:0005886">
    <property type="term" value="C:plasma membrane"/>
    <property type="evidence" value="ECO:0007669"/>
    <property type="project" value="TreeGrafter"/>
</dbReference>
<reference evidence="14 15" key="1">
    <citation type="submission" date="2019-04" db="EMBL/GenBank/DDBJ databases">
        <authorList>
            <person name="Liu A."/>
        </authorList>
    </citation>
    <scope>NUCLEOTIDE SEQUENCE [LARGE SCALE GENOMIC DNA]</scope>
    <source>
        <strain evidence="14 15">RZ03</strain>
    </source>
</reference>
<dbReference type="InterPro" id="IPR003758">
    <property type="entry name" value="LpxK"/>
</dbReference>
<keyword evidence="15" id="KW-1185">Reference proteome</keyword>
<dbReference type="SUPFAM" id="SSF52540">
    <property type="entry name" value="P-loop containing nucleoside triphosphate hydrolases"/>
    <property type="match status" value="1"/>
</dbReference>
<keyword evidence="11 13" id="KW-0443">Lipid metabolism</keyword>